<dbReference type="PROSITE" id="PS51257">
    <property type="entry name" value="PROKAR_LIPOPROTEIN"/>
    <property type="match status" value="1"/>
</dbReference>
<dbReference type="EMBL" id="JAFBEC010000001">
    <property type="protein sequence ID" value="MBM7630918.1"/>
    <property type="molecule type" value="Genomic_DNA"/>
</dbReference>
<organism evidence="2 3">
    <name type="scientific">Geomicrobium sediminis</name>
    <dbReference type="NCBI Taxonomy" id="1347788"/>
    <lineage>
        <taxon>Bacteria</taxon>
        <taxon>Bacillati</taxon>
        <taxon>Bacillota</taxon>
        <taxon>Bacilli</taxon>
        <taxon>Bacillales</taxon>
        <taxon>Geomicrobium</taxon>
    </lineage>
</organism>
<dbReference type="RefSeq" id="WP_204695083.1">
    <property type="nucleotide sequence ID" value="NZ_JAFBEC010000001.1"/>
</dbReference>
<evidence type="ECO:0000256" key="1">
    <source>
        <dbReference type="SAM" id="Coils"/>
    </source>
</evidence>
<accession>A0ABS2P682</accession>
<keyword evidence="1" id="KW-0175">Coiled coil</keyword>
<feature type="coiled-coil region" evidence="1">
    <location>
        <begin position="334"/>
        <end position="367"/>
    </location>
</feature>
<reference evidence="2 3" key="1">
    <citation type="submission" date="2021-01" db="EMBL/GenBank/DDBJ databases">
        <title>Genomic Encyclopedia of Type Strains, Phase IV (KMG-IV): sequencing the most valuable type-strain genomes for metagenomic binning, comparative biology and taxonomic classification.</title>
        <authorList>
            <person name="Goeker M."/>
        </authorList>
    </citation>
    <scope>NUCLEOTIDE SEQUENCE [LARGE SCALE GENOMIC DNA]</scope>
    <source>
        <strain evidence="2 3">DSM 25540</strain>
    </source>
</reference>
<proteinExistence type="predicted"/>
<evidence type="ECO:0000313" key="2">
    <source>
        <dbReference type="EMBL" id="MBM7630918.1"/>
    </source>
</evidence>
<dbReference type="NCBIfam" id="TIGR02122">
    <property type="entry name" value="TRAP_TAXI"/>
    <property type="match status" value="1"/>
</dbReference>
<dbReference type="InterPro" id="IPR011852">
    <property type="entry name" value="TRAP_TAXI"/>
</dbReference>
<dbReference type="Pfam" id="PF16868">
    <property type="entry name" value="NMT1_3"/>
    <property type="match status" value="1"/>
</dbReference>
<gene>
    <name evidence="2" type="ORF">JOD17_000009</name>
</gene>
<name>A0ABS2P682_9BACL</name>
<evidence type="ECO:0000313" key="3">
    <source>
        <dbReference type="Proteomes" id="UP000741863"/>
    </source>
</evidence>
<dbReference type="Gene3D" id="3.40.190.10">
    <property type="entry name" value="Periplasmic binding protein-like II"/>
    <property type="match status" value="2"/>
</dbReference>
<keyword evidence="2" id="KW-0675">Receptor</keyword>
<keyword evidence="3" id="KW-1185">Reference proteome</keyword>
<dbReference type="SUPFAM" id="SSF53850">
    <property type="entry name" value="Periplasmic binding protein-like II"/>
    <property type="match status" value="1"/>
</dbReference>
<dbReference type="Proteomes" id="UP000741863">
    <property type="component" value="Unassembled WGS sequence"/>
</dbReference>
<sequence length="385" mass="42788">MSKSYLFLTGLVGLVLLTSCDNPRASPETLSVGAQGEQIPEAMVWSVYDINSGGYAEAAAVANEMTEEYGTQIRMLPSSSGVGRMMPLYNRDALLGKIGDEVKFSFEATEEFFDLGWGPQPMRTIWAPISPFGFAVRENSPIQSIEEVEGLRVPMIPGNNSVNIKTEAILGFGGLSREDVEIVDINSYGGQGEALIQGEIDVASINPLAGGMFEADSLGGIRWLQMPGDDEERWAQSAEVADWFFPRELDNGAGMDGMNEVLGHGYVFATYEEASTEAIYTFTKALIEQYENYENATSNMWTYHPDEVIMNPADTGVPFHEGSIQYFEEAGLWSEEYEQANKDLLEREEQLNEIWEEAKQVAEAENLTTEEHEQLWLEMKAVLDE</sequence>
<comment type="caution">
    <text evidence="2">The sequence shown here is derived from an EMBL/GenBank/DDBJ whole genome shotgun (WGS) entry which is preliminary data.</text>
</comment>
<protein>
    <submittedName>
        <fullName evidence="2">TRAP transporter TAXI family solute receptor</fullName>
    </submittedName>
</protein>